<dbReference type="AlphaFoldDB" id="A0A9W9G2K1"/>
<reference evidence="4" key="2">
    <citation type="journal article" date="2023" name="IMA Fungus">
        <title>Comparative genomic study of the Penicillium genus elucidates a diverse pangenome and 15 lateral gene transfer events.</title>
        <authorList>
            <person name="Petersen C."/>
            <person name="Sorensen T."/>
            <person name="Nielsen M.R."/>
            <person name="Sondergaard T.E."/>
            <person name="Sorensen J.L."/>
            <person name="Fitzpatrick D.A."/>
            <person name="Frisvad J.C."/>
            <person name="Nielsen K.L."/>
        </authorList>
    </citation>
    <scope>NUCLEOTIDE SEQUENCE</scope>
    <source>
        <strain evidence="4">IBT 30761</strain>
    </source>
</reference>
<evidence type="ECO:0000256" key="1">
    <source>
        <dbReference type="SAM" id="MobiDB-lite"/>
    </source>
</evidence>
<feature type="transmembrane region" description="Helical" evidence="2">
    <location>
        <begin position="192"/>
        <end position="218"/>
    </location>
</feature>
<evidence type="ECO:0000256" key="2">
    <source>
        <dbReference type="SAM" id="Phobius"/>
    </source>
</evidence>
<feature type="region of interest" description="Disordered" evidence="1">
    <location>
        <begin position="250"/>
        <end position="282"/>
    </location>
</feature>
<keyword evidence="2" id="KW-0812">Transmembrane</keyword>
<feature type="chain" id="PRO_5040781614" description="Mid2 domain-containing protein" evidence="3">
    <location>
        <begin position="25"/>
        <end position="282"/>
    </location>
</feature>
<comment type="caution">
    <text evidence="4">The sequence shown here is derived from an EMBL/GenBank/DDBJ whole genome shotgun (WGS) entry which is preliminary data.</text>
</comment>
<sequence>MSRSRSFHLLFALVSFLLISVAIADNSTCYYPNGHKDKNYKKCPGDSLACCLEGESCLSNGLCFTANFGILYRGLCADKTWPISECPRVCYEEIPDKWANMFQCNTSHALFTCARDDVSAATACKPENALGTYTYTSANVTVAQNGKEVVNTTTSTNVTSSETSAETGTLSSSASSSSATCPATISYKNSQLVAIGAGLGAGLGIPLLIAAGLAIYCGGWKRRKLEQKQEQLQAQQQQVMVEPATYAGVNYKSSPPEVQGSIPHHEVMGSVSHGRSELPGST</sequence>
<dbReference type="EMBL" id="JAPQKI010000002">
    <property type="protein sequence ID" value="KAJ5110808.1"/>
    <property type="molecule type" value="Genomic_DNA"/>
</dbReference>
<gene>
    <name evidence="4" type="ORF">N7532_001343</name>
</gene>
<reference evidence="4" key="1">
    <citation type="submission" date="2022-11" db="EMBL/GenBank/DDBJ databases">
        <authorList>
            <person name="Petersen C."/>
        </authorList>
    </citation>
    <scope>NUCLEOTIDE SEQUENCE</scope>
    <source>
        <strain evidence="4">IBT 30761</strain>
    </source>
</reference>
<feature type="region of interest" description="Disordered" evidence="1">
    <location>
        <begin position="154"/>
        <end position="179"/>
    </location>
</feature>
<dbReference type="OrthoDB" id="5215637at2759"/>
<dbReference type="GeneID" id="81352816"/>
<keyword evidence="2" id="KW-1133">Transmembrane helix</keyword>
<proteinExistence type="predicted"/>
<keyword evidence="5" id="KW-1185">Reference proteome</keyword>
<dbReference type="Proteomes" id="UP001149074">
    <property type="component" value="Unassembled WGS sequence"/>
</dbReference>
<dbReference type="RefSeq" id="XP_056478878.1">
    <property type="nucleotide sequence ID" value="XM_056613837.1"/>
</dbReference>
<evidence type="ECO:0000256" key="3">
    <source>
        <dbReference type="SAM" id="SignalP"/>
    </source>
</evidence>
<evidence type="ECO:0000313" key="5">
    <source>
        <dbReference type="Proteomes" id="UP001149074"/>
    </source>
</evidence>
<keyword evidence="3" id="KW-0732">Signal</keyword>
<feature type="signal peptide" evidence="3">
    <location>
        <begin position="1"/>
        <end position="24"/>
    </location>
</feature>
<accession>A0A9W9G2K1</accession>
<protein>
    <recommendedName>
        <fullName evidence="6">Mid2 domain-containing protein</fullName>
    </recommendedName>
</protein>
<evidence type="ECO:0008006" key="6">
    <source>
        <dbReference type="Google" id="ProtNLM"/>
    </source>
</evidence>
<organism evidence="4 5">
    <name type="scientific">Penicillium argentinense</name>
    <dbReference type="NCBI Taxonomy" id="1131581"/>
    <lineage>
        <taxon>Eukaryota</taxon>
        <taxon>Fungi</taxon>
        <taxon>Dikarya</taxon>
        <taxon>Ascomycota</taxon>
        <taxon>Pezizomycotina</taxon>
        <taxon>Eurotiomycetes</taxon>
        <taxon>Eurotiomycetidae</taxon>
        <taxon>Eurotiales</taxon>
        <taxon>Aspergillaceae</taxon>
        <taxon>Penicillium</taxon>
    </lineage>
</organism>
<evidence type="ECO:0000313" key="4">
    <source>
        <dbReference type="EMBL" id="KAJ5110808.1"/>
    </source>
</evidence>
<name>A0A9W9G2K1_9EURO</name>
<keyword evidence="2" id="KW-0472">Membrane</keyword>